<dbReference type="EMBL" id="MHIP01000009">
    <property type="protein sequence ID" value="OGY55266.1"/>
    <property type="molecule type" value="Genomic_DNA"/>
</dbReference>
<evidence type="ECO:0000256" key="1">
    <source>
        <dbReference type="SAM" id="Phobius"/>
    </source>
</evidence>
<comment type="caution">
    <text evidence="2">The sequence shown here is derived from an EMBL/GenBank/DDBJ whole genome shotgun (WGS) entry which is preliminary data.</text>
</comment>
<feature type="transmembrane region" description="Helical" evidence="1">
    <location>
        <begin position="6"/>
        <end position="26"/>
    </location>
</feature>
<sequence>MKNRTVLIFSLFVLVALVVVIFIYFYRGQVDKLVDRYVDKIASCGEITSEAECVKNSFCEGIYGPSCPECKDLAFKNCQEVSVSTAGILEKEQDLCLKTGGEWYRNKLGSFCLCETGGANKIFSRVRGCVDR</sequence>
<reference evidence="2 3" key="1">
    <citation type="journal article" date="2016" name="Nat. Commun.">
        <title>Thousands of microbial genomes shed light on interconnected biogeochemical processes in an aquifer system.</title>
        <authorList>
            <person name="Anantharaman K."/>
            <person name="Brown C.T."/>
            <person name="Hug L.A."/>
            <person name="Sharon I."/>
            <person name="Castelle C.J."/>
            <person name="Probst A.J."/>
            <person name="Thomas B.C."/>
            <person name="Singh A."/>
            <person name="Wilkins M.J."/>
            <person name="Karaoz U."/>
            <person name="Brodie E.L."/>
            <person name="Williams K.H."/>
            <person name="Hubbard S.S."/>
            <person name="Banfield J.F."/>
        </authorList>
    </citation>
    <scope>NUCLEOTIDE SEQUENCE [LARGE SCALE GENOMIC DNA]</scope>
</reference>
<name>A0A1G1YU13_9BACT</name>
<protein>
    <submittedName>
        <fullName evidence="2">Uncharacterized protein</fullName>
    </submittedName>
</protein>
<organism evidence="2 3">
    <name type="scientific">Candidatus Buchananbacteria bacterium RIFCSPLOWO2_01_FULL_46_12</name>
    <dbReference type="NCBI Taxonomy" id="1797546"/>
    <lineage>
        <taxon>Bacteria</taxon>
        <taxon>Candidatus Buchananiibacteriota</taxon>
    </lineage>
</organism>
<proteinExistence type="predicted"/>
<dbReference type="Proteomes" id="UP000176512">
    <property type="component" value="Unassembled WGS sequence"/>
</dbReference>
<evidence type="ECO:0000313" key="2">
    <source>
        <dbReference type="EMBL" id="OGY55266.1"/>
    </source>
</evidence>
<keyword evidence="1" id="KW-0812">Transmembrane</keyword>
<gene>
    <name evidence="2" type="ORF">A3A24_02060</name>
</gene>
<accession>A0A1G1YU13</accession>
<dbReference type="AlphaFoldDB" id="A0A1G1YU13"/>
<keyword evidence="1" id="KW-1133">Transmembrane helix</keyword>
<keyword evidence="1" id="KW-0472">Membrane</keyword>
<evidence type="ECO:0000313" key="3">
    <source>
        <dbReference type="Proteomes" id="UP000176512"/>
    </source>
</evidence>